<sequence>MSQNNYPTNPEEKQPHIVDWLLAILQVVNASGRLAPQKAIQKRQQELVDTYDSDTLWEGVKQASMTFGIGDVPYAETLFRSHPNLPDLLQTEESAKKVNDWFEGKSAMVSQAHQLFCGLGKLVPSSTTTKFTEGGVTAKQRRILGEVHQILAGGTK</sequence>
<dbReference type="AlphaFoldDB" id="X1RWC8"/>
<proteinExistence type="predicted"/>
<organism evidence="1">
    <name type="scientific">marine sediment metagenome</name>
    <dbReference type="NCBI Taxonomy" id="412755"/>
    <lineage>
        <taxon>unclassified sequences</taxon>
        <taxon>metagenomes</taxon>
        <taxon>ecological metagenomes</taxon>
    </lineage>
</organism>
<dbReference type="EMBL" id="BARW01003838">
    <property type="protein sequence ID" value="GAI71251.1"/>
    <property type="molecule type" value="Genomic_DNA"/>
</dbReference>
<protein>
    <submittedName>
        <fullName evidence="1">Uncharacterized protein</fullName>
    </submittedName>
</protein>
<accession>X1RWC8</accession>
<gene>
    <name evidence="1" type="ORF">S12H4_09455</name>
</gene>
<evidence type="ECO:0000313" key="1">
    <source>
        <dbReference type="EMBL" id="GAI71251.1"/>
    </source>
</evidence>
<name>X1RWC8_9ZZZZ</name>
<comment type="caution">
    <text evidence="1">The sequence shown here is derived from an EMBL/GenBank/DDBJ whole genome shotgun (WGS) entry which is preliminary data.</text>
</comment>
<reference evidence="1" key="1">
    <citation type="journal article" date="2014" name="Front. Microbiol.">
        <title>High frequency of phylogenetically diverse reductive dehalogenase-homologous genes in deep subseafloor sedimentary metagenomes.</title>
        <authorList>
            <person name="Kawai M."/>
            <person name="Futagami T."/>
            <person name="Toyoda A."/>
            <person name="Takaki Y."/>
            <person name="Nishi S."/>
            <person name="Hori S."/>
            <person name="Arai W."/>
            <person name="Tsubouchi T."/>
            <person name="Morono Y."/>
            <person name="Uchiyama I."/>
            <person name="Ito T."/>
            <person name="Fujiyama A."/>
            <person name="Inagaki F."/>
            <person name="Takami H."/>
        </authorList>
    </citation>
    <scope>NUCLEOTIDE SEQUENCE</scope>
    <source>
        <strain evidence="1">Expedition CK06-06</strain>
    </source>
</reference>